<comment type="caution">
    <text evidence="2">The sequence shown here is derived from an EMBL/GenBank/DDBJ whole genome shotgun (WGS) entry which is preliminary data.</text>
</comment>
<dbReference type="Proteomes" id="UP000230706">
    <property type="component" value="Unassembled WGS sequence"/>
</dbReference>
<reference evidence="3" key="1">
    <citation type="submission" date="2017-09" db="EMBL/GenBank/DDBJ databases">
        <title>Depth-based differentiation of microbial function through sediment-hosted aquifers and enrichment of novel symbionts in the deep terrestrial subsurface.</title>
        <authorList>
            <person name="Probst A.J."/>
            <person name="Ladd B."/>
            <person name="Jarett J.K."/>
            <person name="Geller-Mcgrath D.E."/>
            <person name="Sieber C.M.K."/>
            <person name="Emerson J.B."/>
            <person name="Anantharaman K."/>
            <person name="Thomas B.C."/>
            <person name="Malmstrom R."/>
            <person name="Stieglmeier M."/>
            <person name="Klingl A."/>
            <person name="Woyke T."/>
            <person name="Ryan C.M."/>
            <person name="Banfield J.F."/>
        </authorList>
    </citation>
    <scope>NUCLEOTIDE SEQUENCE [LARGE SCALE GENOMIC DNA]</scope>
</reference>
<protein>
    <recommendedName>
        <fullName evidence="1">PD-(D/E)XK endonuclease-like domain-containing protein</fullName>
    </recommendedName>
</protein>
<evidence type="ECO:0000313" key="2">
    <source>
        <dbReference type="EMBL" id="PIR86455.1"/>
    </source>
</evidence>
<evidence type="ECO:0000259" key="1">
    <source>
        <dbReference type="Pfam" id="PF12705"/>
    </source>
</evidence>
<sequence>MSKFYKPDRKTDWNYGGPRWRLSRSKIDLFVECPRCFYIDNKLGTARPPGFPFNLNSAVDALLKKEFDVHRVQRSAHPIMEQYGVDAVPFEHKDINVWRENFKGIEHKHEKTGFTVSGAVDDVWVNPKGELIVVDYKSTSKDGKIDSLDEDWHIGYKRQMEVYQWLLRQNGFTVSDTGYFVYANASRNEVAF</sequence>
<dbReference type="AlphaFoldDB" id="A0A2H0UL05"/>
<organism evidence="2 3">
    <name type="scientific">Candidatus Kaiserbacteria bacterium CG10_big_fil_rev_8_21_14_0_10_43_70</name>
    <dbReference type="NCBI Taxonomy" id="1974605"/>
    <lineage>
        <taxon>Bacteria</taxon>
        <taxon>Candidatus Kaiseribacteriota</taxon>
    </lineage>
</organism>
<dbReference type="InterPro" id="IPR038726">
    <property type="entry name" value="PDDEXK_AddAB-type"/>
</dbReference>
<feature type="non-terminal residue" evidence="2">
    <location>
        <position position="192"/>
    </location>
</feature>
<dbReference type="Gene3D" id="3.90.320.10">
    <property type="match status" value="1"/>
</dbReference>
<dbReference type="EMBL" id="PFBF01000016">
    <property type="protein sequence ID" value="PIR86455.1"/>
    <property type="molecule type" value="Genomic_DNA"/>
</dbReference>
<feature type="domain" description="PD-(D/E)XK endonuclease-like" evidence="1">
    <location>
        <begin position="22"/>
        <end position="174"/>
    </location>
</feature>
<dbReference type="InterPro" id="IPR011604">
    <property type="entry name" value="PDDEXK-like_dom_sf"/>
</dbReference>
<accession>A0A2H0UL05</accession>
<proteinExistence type="predicted"/>
<evidence type="ECO:0000313" key="3">
    <source>
        <dbReference type="Proteomes" id="UP000230706"/>
    </source>
</evidence>
<dbReference type="Pfam" id="PF12705">
    <property type="entry name" value="PDDEXK_1"/>
    <property type="match status" value="1"/>
</dbReference>
<gene>
    <name evidence="2" type="ORF">COU13_00870</name>
</gene>
<name>A0A2H0UL05_9BACT</name>